<evidence type="ECO:0008006" key="3">
    <source>
        <dbReference type="Google" id="ProtNLM"/>
    </source>
</evidence>
<sequence>MLKVLTCILLFATLTGCGEYGDKMDAELVQQYKDNCASQGFKNVKITFMFGRPSAYYSCF</sequence>
<name>A0A5B7LVH7_9CAUD</name>
<gene>
    <name evidence="1" type="ORF">IttPL_0054</name>
</gene>
<proteinExistence type="predicted"/>
<protein>
    <recommendedName>
        <fullName evidence="3">Lipoprotein</fullName>
    </recommendedName>
</protein>
<dbReference type="Proteomes" id="UP000321077">
    <property type="component" value="Segment"/>
</dbReference>
<dbReference type="EMBL" id="MK443264">
    <property type="protein sequence ID" value="QBP28068.1"/>
    <property type="molecule type" value="Genomic_DNA"/>
</dbReference>
<keyword evidence="2" id="KW-1185">Reference proteome</keyword>
<dbReference type="PROSITE" id="PS51257">
    <property type="entry name" value="PROKAR_LIPOPROTEIN"/>
    <property type="match status" value="1"/>
</dbReference>
<accession>A0A5B7LVH7</accession>
<organism evidence="1 2">
    <name type="scientific">Pseudomonas phage ITTPL</name>
    <dbReference type="NCBI Taxonomy" id="2544984"/>
    <lineage>
        <taxon>Viruses</taxon>
        <taxon>Duplodnaviria</taxon>
        <taxon>Heunggongvirae</taxon>
        <taxon>Uroviricota</taxon>
        <taxon>Caudoviricetes</taxon>
        <taxon>Vandenendeviridae</taxon>
        <taxon>Skurskavirinae</taxon>
        <taxon>Pakpunavirus</taxon>
        <taxon>Pakpunavirus ITTPL</taxon>
    </lineage>
</organism>
<reference evidence="1 2" key="1">
    <citation type="submission" date="2019-01" db="EMBL/GenBank/DDBJ databases">
        <title>Genomic characterization of Pseudomonas aeruginosa lytic bacteriophage IttPL.</title>
        <authorList>
            <person name="Alvi I.A."/>
            <person name="Asif M."/>
            <person name="Tabassum R."/>
            <person name="Abbas Z."/>
            <person name="Rehman S.U."/>
        </authorList>
    </citation>
    <scope>NUCLEOTIDE SEQUENCE [LARGE SCALE GENOMIC DNA]</scope>
</reference>
<evidence type="ECO:0000313" key="1">
    <source>
        <dbReference type="EMBL" id="QBP28068.1"/>
    </source>
</evidence>
<evidence type="ECO:0000313" key="2">
    <source>
        <dbReference type="Proteomes" id="UP000321077"/>
    </source>
</evidence>